<dbReference type="InterPro" id="IPR002123">
    <property type="entry name" value="Plipid/glycerol_acylTrfase"/>
</dbReference>
<feature type="compositionally biased region" description="Basic and acidic residues" evidence="3">
    <location>
        <begin position="251"/>
        <end position="263"/>
    </location>
</feature>
<dbReference type="SUPFAM" id="SSF69593">
    <property type="entry name" value="Glycerol-3-phosphate (1)-acyltransferase"/>
    <property type="match status" value="1"/>
</dbReference>
<gene>
    <name evidence="5" type="ORF">CLV29_2602</name>
</gene>
<dbReference type="GO" id="GO:0006654">
    <property type="term" value="P:phosphatidic acid biosynthetic process"/>
    <property type="evidence" value="ECO:0007669"/>
    <property type="project" value="TreeGrafter"/>
</dbReference>
<dbReference type="GO" id="GO:0003841">
    <property type="term" value="F:1-acylglycerol-3-phosphate O-acyltransferase activity"/>
    <property type="evidence" value="ECO:0007669"/>
    <property type="project" value="TreeGrafter"/>
</dbReference>
<keyword evidence="6" id="KW-1185">Reference proteome</keyword>
<dbReference type="SMART" id="SM00563">
    <property type="entry name" value="PlsC"/>
    <property type="match status" value="1"/>
</dbReference>
<organism evidence="5 6">
    <name type="scientific">Naumannella halotolerans</name>
    <dbReference type="NCBI Taxonomy" id="993414"/>
    <lineage>
        <taxon>Bacteria</taxon>
        <taxon>Bacillati</taxon>
        <taxon>Actinomycetota</taxon>
        <taxon>Actinomycetes</taxon>
        <taxon>Propionibacteriales</taxon>
        <taxon>Propionibacteriaceae</taxon>
        <taxon>Naumannella</taxon>
    </lineage>
</organism>
<accession>A0A4V3EN29</accession>
<comment type="caution">
    <text evidence="5">The sequence shown here is derived from an EMBL/GenBank/DDBJ whole genome shotgun (WGS) entry which is preliminary data.</text>
</comment>
<feature type="region of interest" description="Disordered" evidence="3">
    <location>
        <begin position="235"/>
        <end position="263"/>
    </location>
</feature>
<dbReference type="PANTHER" id="PTHR10434">
    <property type="entry name" value="1-ACYL-SN-GLYCEROL-3-PHOSPHATE ACYLTRANSFERASE"/>
    <property type="match status" value="1"/>
</dbReference>
<dbReference type="Proteomes" id="UP000295371">
    <property type="component" value="Unassembled WGS sequence"/>
</dbReference>
<reference evidence="5 6" key="1">
    <citation type="submission" date="2019-03" db="EMBL/GenBank/DDBJ databases">
        <title>Genomic Encyclopedia of Archaeal and Bacterial Type Strains, Phase II (KMG-II): from individual species to whole genera.</title>
        <authorList>
            <person name="Goeker M."/>
        </authorList>
    </citation>
    <scope>NUCLEOTIDE SEQUENCE [LARGE SCALE GENOMIC DNA]</scope>
    <source>
        <strain evidence="5 6">DSM 24323</strain>
    </source>
</reference>
<keyword evidence="1 5" id="KW-0808">Transferase</keyword>
<dbReference type="CDD" id="cd07989">
    <property type="entry name" value="LPLAT_AGPAT-like"/>
    <property type="match status" value="1"/>
</dbReference>
<protein>
    <submittedName>
        <fullName evidence="5">1-acyl-sn-glycerol-3-phosphate acyltransferase</fullName>
    </submittedName>
</protein>
<evidence type="ECO:0000256" key="1">
    <source>
        <dbReference type="ARBA" id="ARBA00022679"/>
    </source>
</evidence>
<proteinExistence type="predicted"/>
<sequence length="263" mass="28600">MKRRKRYTSPALATARFVTQQILLRTVLRSVTKVKIHDRKRLDLLHGAFILVSNHSSHLDAPLLITSLPRRLSRLLATGVAMDYFYSSRSRSLPTALFFNSYPIDRSGSGKHRGLSSQLLNDDVPLLIFPEGTRSKTGKMGRFLPGAASLAISNNVPIVPTALVGAGAAMPRGTNWPKRGRPRIDVVFGAPLWPRPGENARQFSNRIRASVQTMHDAMALKVGKPTLGAYARGEVSLQDPAGAPVPSAGTDRTDQKSDSGEVA</sequence>
<evidence type="ECO:0000259" key="4">
    <source>
        <dbReference type="SMART" id="SM00563"/>
    </source>
</evidence>
<dbReference type="PANTHER" id="PTHR10434:SF11">
    <property type="entry name" value="1-ACYL-SN-GLYCEROL-3-PHOSPHATE ACYLTRANSFERASE"/>
    <property type="match status" value="1"/>
</dbReference>
<keyword evidence="2 5" id="KW-0012">Acyltransferase</keyword>
<feature type="domain" description="Phospholipid/glycerol acyltransferase" evidence="4">
    <location>
        <begin position="49"/>
        <end position="166"/>
    </location>
</feature>
<dbReference type="AlphaFoldDB" id="A0A4V3EN29"/>
<evidence type="ECO:0000313" key="6">
    <source>
        <dbReference type="Proteomes" id="UP000295371"/>
    </source>
</evidence>
<dbReference type="Pfam" id="PF01553">
    <property type="entry name" value="Acyltransferase"/>
    <property type="match status" value="1"/>
</dbReference>
<evidence type="ECO:0000256" key="3">
    <source>
        <dbReference type="SAM" id="MobiDB-lite"/>
    </source>
</evidence>
<dbReference type="RefSeq" id="WP_166649270.1">
    <property type="nucleotide sequence ID" value="NZ_SOAW01000002.1"/>
</dbReference>
<name>A0A4V3EN29_9ACTN</name>
<dbReference type="EMBL" id="SOAW01000002">
    <property type="protein sequence ID" value="TDT31188.1"/>
    <property type="molecule type" value="Genomic_DNA"/>
</dbReference>
<evidence type="ECO:0000313" key="5">
    <source>
        <dbReference type="EMBL" id="TDT31188.1"/>
    </source>
</evidence>
<evidence type="ECO:0000256" key="2">
    <source>
        <dbReference type="ARBA" id="ARBA00023315"/>
    </source>
</evidence>